<comment type="caution">
    <text evidence="2">The sequence shown here is derived from an EMBL/GenBank/DDBJ whole genome shotgun (WGS) entry which is preliminary data.</text>
</comment>
<protein>
    <submittedName>
        <fullName evidence="2">DUF1559 domain-containing protein</fullName>
    </submittedName>
</protein>
<evidence type="ECO:0000313" key="2">
    <source>
        <dbReference type="EMBL" id="MDY3563342.1"/>
    </source>
</evidence>
<dbReference type="Proteomes" id="UP001272242">
    <property type="component" value="Unassembled WGS sequence"/>
</dbReference>
<dbReference type="SUPFAM" id="SSF54523">
    <property type="entry name" value="Pili subunits"/>
    <property type="match status" value="1"/>
</dbReference>
<evidence type="ECO:0000313" key="3">
    <source>
        <dbReference type="Proteomes" id="UP001272242"/>
    </source>
</evidence>
<gene>
    <name evidence="2" type="ORF">R5W23_004843</name>
</gene>
<feature type="domain" description="DUF1559" evidence="1">
    <location>
        <begin position="32"/>
        <end position="280"/>
    </location>
</feature>
<proteinExistence type="predicted"/>
<keyword evidence="3" id="KW-1185">Reference proteome</keyword>
<accession>A0ABU5F9A7</accession>
<dbReference type="InterPro" id="IPR027558">
    <property type="entry name" value="Pre_pil_HX9DG_C"/>
</dbReference>
<sequence length="305" mass="32298">MKRFTRGFALIDLLAAVALGTAAAGLLLPAVQKVRAADARAQCADHLRLIGTGAAGYAAAHDGNLPRDRIEVPRGSWNSEILAHIGEEKLAKAYAPGQDWFTPGPGGNRDAAATRVPAFLCPAAPHPDRWVLTQDPDDAARSFKAAPTDYVGSAGAYYQNNDQNNLHPGAMHHRKITRRIHVSDVQDGAANTLLVVEMADKPNGWRAGKLAEDRSGKPQMPALNGQWAAPNWNHLRSYTADGKEQFGPCAVNCANGASIYGFHPGGANALFVDGSARFLKAGLSQELLVALVSIAGGEVLGPNDF</sequence>
<dbReference type="PANTHER" id="PTHR30093">
    <property type="entry name" value="GENERAL SECRETION PATHWAY PROTEIN G"/>
    <property type="match status" value="1"/>
</dbReference>
<reference evidence="3" key="1">
    <citation type="journal article" date="2023" name="Mar. Drugs">
        <title>Gemmata algarum, a Novel Planctomycete Isolated from an Algal Mat, Displays Antimicrobial Activity.</title>
        <authorList>
            <person name="Kumar G."/>
            <person name="Kallscheuer N."/>
            <person name="Kashif M."/>
            <person name="Ahamad S."/>
            <person name="Jagadeeshwari U."/>
            <person name="Pannikurungottu S."/>
            <person name="Haufschild T."/>
            <person name="Kabuu M."/>
            <person name="Sasikala C."/>
            <person name="Jogler C."/>
            <person name="Ramana C."/>
        </authorList>
    </citation>
    <scope>NUCLEOTIDE SEQUENCE [LARGE SCALE GENOMIC DNA]</scope>
    <source>
        <strain evidence="3">JC673</strain>
    </source>
</reference>
<dbReference type="RefSeq" id="WP_320689559.1">
    <property type="nucleotide sequence ID" value="NZ_JAXBLV010000235.1"/>
</dbReference>
<dbReference type="EMBL" id="JAXBLV010000235">
    <property type="protein sequence ID" value="MDY3563342.1"/>
    <property type="molecule type" value="Genomic_DNA"/>
</dbReference>
<dbReference type="PANTHER" id="PTHR30093:SF2">
    <property type="entry name" value="TYPE II SECRETION SYSTEM PROTEIN H"/>
    <property type="match status" value="1"/>
</dbReference>
<dbReference type="Pfam" id="PF07596">
    <property type="entry name" value="SBP_bac_10"/>
    <property type="match status" value="1"/>
</dbReference>
<dbReference type="InterPro" id="IPR011453">
    <property type="entry name" value="DUF1559"/>
</dbReference>
<name>A0ABU5F9A7_9BACT</name>
<dbReference type="InterPro" id="IPR045584">
    <property type="entry name" value="Pilin-like"/>
</dbReference>
<dbReference type="NCBIfam" id="TIGR04294">
    <property type="entry name" value="pre_pil_HX9DG"/>
    <property type="match status" value="1"/>
</dbReference>
<evidence type="ECO:0000259" key="1">
    <source>
        <dbReference type="Pfam" id="PF07596"/>
    </source>
</evidence>
<organism evidence="2 3">
    <name type="scientific">Gemmata algarum</name>
    <dbReference type="NCBI Taxonomy" id="2975278"/>
    <lineage>
        <taxon>Bacteria</taxon>
        <taxon>Pseudomonadati</taxon>
        <taxon>Planctomycetota</taxon>
        <taxon>Planctomycetia</taxon>
        <taxon>Gemmatales</taxon>
        <taxon>Gemmataceae</taxon>
        <taxon>Gemmata</taxon>
    </lineage>
</organism>